<sequence>MDATCARQREMAWLRSAPAMDEKYNSLTLANVLVAIADVVHSTIGECISIYQIMIADTITLKAAPTIIFMSKVSNVLGSER</sequence>
<comment type="caution">
    <text evidence="1">The sequence shown here is derived from an EMBL/GenBank/DDBJ whole genome shotgun (WGS) entry which is preliminary data.</text>
</comment>
<dbReference type="AlphaFoldDB" id="A0A016TZH2"/>
<organism evidence="1 2">
    <name type="scientific">Ancylostoma ceylanicum</name>
    <dbReference type="NCBI Taxonomy" id="53326"/>
    <lineage>
        <taxon>Eukaryota</taxon>
        <taxon>Metazoa</taxon>
        <taxon>Ecdysozoa</taxon>
        <taxon>Nematoda</taxon>
        <taxon>Chromadorea</taxon>
        <taxon>Rhabditida</taxon>
        <taxon>Rhabditina</taxon>
        <taxon>Rhabditomorpha</taxon>
        <taxon>Strongyloidea</taxon>
        <taxon>Ancylostomatidae</taxon>
        <taxon>Ancylostomatinae</taxon>
        <taxon>Ancylostoma</taxon>
    </lineage>
</organism>
<name>A0A016TZH2_9BILA</name>
<keyword evidence="2" id="KW-1185">Reference proteome</keyword>
<evidence type="ECO:0000313" key="1">
    <source>
        <dbReference type="EMBL" id="EYC08181.1"/>
    </source>
</evidence>
<proteinExistence type="predicted"/>
<dbReference type="EMBL" id="JARK01001403">
    <property type="protein sequence ID" value="EYC08181.1"/>
    <property type="molecule type" value="Genomic_DNA"/>
</dbReference>
<gene>
    <name evidence="1" type="primary">Acey_s0067.g34</name>
    <name evidence="1" type="ORF">Y032_0067g34</name>
</gene>
<evidence type="ECO:0000313" key="2">
    <source>
        <dbReference type="Proteomes" id="UP000024635"/>
    </source>
</evidence>
<dbReference type="Proteomes" id="UP000024635">
    <property type="component" value="Unassembled WGS sequence"/>
</dbReference>
<protein>
    <submittedName>
        <fullName evidence="1">Uncharacterized protein</fullName>
    </submittedName>
</protein>
<reference evidence="2" key="1">
    <citation type="journal article" date="2015" name="Nat. Genet.">
        <title>The genome and transcriptome of the zoonotic hookworm Ancylostoma ceylanicum identify infection-specific gene families.</title>
        <authorList>
            <person name="Schwarz E.M."/>
            <person name="Hu Y."/>
            <person name="Antoshechkin I."/>
            <person name="Miller M.M."/>
            <person name="Sternberg P.W."/>
            <person name="Aroian R.V."/>
        </authorList>
    </citation>
    <scope>NUCLEOTIDE SEQUENCE</scope>
    <source>
        <strain evidence="2">HY135</strain>
    </source>
</reference>
<accession>A0A016TZH2</accession>